<sequence>PDYMISDKELRLKMELESICKTVPLEKRDKYRRSKVKIKGFDFID</sequence>
<dbReference type="Proteomes" id="UP000886833">
    <property type="component" value="Unassembled WGS sequence"/>
</dbReference>
<feature type="non-terminal residue" evidence="1">
    <location>
        <position position="1"/>
    </location>
</feature>
<accession>A0A9D1KAT3</accession>
<protein>
    <submittedName>
        <fullName evidence="1">Uncharacterized protein</fullName>
    </submittedName>
</protein>
<dbReference type="AlphaFoldDB" id="A0A9D1KAT3"/>
<reference evidence="1" key="1">
    <citation type="submission" date="2020-10" db="EMBL/GenBank/DDBJ databases">
        <authorList>
            <person name="Gilroy R."/>
        </authorList>
    </citation>
    <scope>NUCLEOTIDE SEQUENCE</scope>
    <source>
        <strain evidence="1">CHK195-26880</strain>
    </source>
</reference>
<proteinExistence type="predicted"/>
<name>A0A9D1KAT3_9FIRM</name>
<evidence type="ECO:0000313" key="2">
    <source>
        <dbReference type="Proteomes" id="UP000886833"/>
    </source>
</evidence>
<reference evidence="1" key="2">
    <citation type="journal article" date="2021" name="PeerJ">
        <title>Extensive microbial diversity within the chicken gut microbiome revealed by metagenomics and culture.</title>
        <authorList>
            <person name="Gilroy R."/>
            <person name="Ravi A."/>
            <person name="Getino M."/>
            <person name="Pursley I."/>
            <person name="Horton D.L."/>
            <person name="Alikhan N.F."/>
            <person name="Baker D."/>
            <person name="Gharbi K."/>
            <person name="Hall N."/>
            <person name="Watson M."/>
            <person name="Adriaenssens E.M."/>
            <person name="Foster-Nyarko E."/>
            <person name="Jarju S."/>
            <person name="Secka A."/>
            <person name="Antonio M."/>
            <person name="Oren A."/>
            <person name="Chaudhuri R.R."/>
            <person name="La Ragione R."/>
            <person name="Hildebrand F."/>
            <person name="Pallen M.J."/>
        </authorList>
    </citation>
    <scope>NUCLEOTIDE SEQUENCE</scope>
    <source>
        <strain evidence="1">CHK195-26880</strain>
    </source>
</reference>
<gene>
    <name evidence="1" type="ORF">IAB59_03885</name>
</gene>
<dbReference type="EMBL" id="DVKQ01000051">
    <property type="protein sequence ID" value="HIT37603.1"/>
    <property type="molecule type" value="Genomic_DNA"/>
</dbReference>
<organism evidence="1 2">
    <name type="scientific">Candidatus Onthousia faecipullorum</name>
    <dbReference type="NCBI Taxonomy" id="2840887"/>
    <lineage>
        <taxon>Bacteria</taxon>
        <taxon>Bacillati</taxon>
        <taxon>Bacillota</taxon>
        <taxon>Bacilli</taxon>
        <taxon>Candidatus Onthousia</taxon>
    </lineage>
</organism>
<comment type="caution">
    <text evidence="1">The sequence shown here is derived from an EMBL/GenBank/DDBJ whole genome shotgun (WGS) entry which is preliminary data.</text>
</comment>
<evidence type="ECO:0000313" key="1">
    <source>
        <dbReference type="EMBL" id="HIT37603.1"/>
    </source>
</evidence>